<reference evidence="6 7" key="1">
    <citation type="journal article" date="2011" name="Proc. Natl. Acad. Sci. U.S.A.">
        <title>Evolutionary erosion of yeast sex chromosomes by mating-type switching accidents.</title>
        <authorList>
            <person name="Gordon J.L."/>
            <person name="Armisen D."/>
            <person name="Proux-Wera E."/>
            <person name="Oheigeartaigh S.S."/>
            <person name="Byrne K.P."/>
            <person name="Wolfe K.H."/>
        </authorList>
    </citation>
    <scope>NUCLEOTIDE SEQUENCE [LARGE SCALE GENOMIC DNA]</scope>
    <source>
        <strain evidence="7">ATCC 10662 / CBS 1146 / NBRC 0425 / NCYC 2629 / NRRL Y-866</strain>
    </source>
</reference>
<dbReference type="GO" id="GO:0031966">
    <property type="term" value="C:mitochondrial membrane"/>
    <property type="evidence" value="ECO:0007669"/>
    <property type="project" value="UniProtKB-SubCell"/>
</dbReference>
<keyword evidence="2" id="KW-0496">Mitochondrion</keyword>
<name>G8ZMG0_TORDE</name>
<feature type="region of interest" description="Disordered" evidence="4">
    <location>
        <begin position="34"/>
        <end position="54"/>
    </location>
</feature>
<keyword evidence="7" id="KW-1185">Reference proteome</keyword>
<dbReference type="KEGG" id="tdl:TDEL_0A04720"/>
<proteinExistence type="predicted"/>
<protein>
    <recommendedName>
        <fullName evidence="8">ATP synthase subunit K, mitochondrial</fullName>
    </recommendedName>
</protein>
<evidence type="ECO:0000313" key="6">
    <source>
        <dbReference type="EMBL" id="CCE89804.1"/>
    </source>
</evidence>
<dbReference type="PANTHER" id="PTHR28074">
    <property type="entry name" value="ATP SYNTHASE SUBUNIT K, MITOCHONDRIAL"/>
    <property type="match status" value="1"/>
</dbReference>
<dbReference type="InterPro" id="IPR021278">
    <property type="entry name" value="ATP19"/>
</dbReference>
<gene>
    <name evidence="6" type="primary">TDEL0A04720</name>
    <name evidence="6" type="ORF">TDEL_0A04720</name>
</gene>
<comment type="subcellular location">
    <subcellularLocation>
        <location evidence="1">Mitochondrion membrane</location>
    </subcellularLocation>
</comment>
<dbReference type="Proteomes" id="UP000005627">
    <property type="component" value="Chromosome 1"/>
</dbReference>
<sequence length="72" mass="7776">MSPAYKILGMSVQPHVLAIGTLLATGAGVYLGTGKNEDQNKAESKEPVKQGESEVDVEKLLNQFLESETEKK</sequence>
<keyword evidence="5" id="KW-0812">Transmembrane</keyword>
<evidence type="ECO:0000256" key="5">
    <source>
        <dbReference type="SAM" id="Phobius"/>
    </source>
</evidence>
<dbReference type="EMBL" id="HE616742">
    <property type="protein sequence ID" value="CCE89804.1"/>
    <property type="molecule type" value="Genomic_DNA"/>
</dbReference>
<evidence type="ECO:0000256" key="4">
    <source>
        <dbReference type="SAM" id="MobiDB-lite"/>
    </source>
</evidence>
<evidence type="ECO:0000313" key="7">
    <source>
        <dbReference type="Proteomes" id="UP000005627"/>
    </source>
</evidence>
<dbReference type="AlphaFoldDB" id="G8ZMG0"/>
<keyword evidence="3 5" id="KW-0472">Membrane</keyword>
<dbReference type="STRING" id="1076872.G8ZMG0"/>
<accession>G8ZMG0</accession>
<evidence type="ECO:0000256" key="2">
    <source>
        <dbReference type="ARBA" id="ARBA00023128"/>
    </source>
</evidence>
<organism evidence="6 7">
    <name type="scientific">Torulaspora delbrueckii</name>
    <name type="common">Yeast</name>
    <name type="synonym">Candida colliculosa</name>
    <dbReference type="NCBI Taxonomy" id="4950"/>
    <lineage>
        <taxon>Eukaryota</taxon>
        <taxon>Fungi</taxon>
        <taxon>Dikarya</taxon>
        <taxon>Ascomycota</taxon>
        <taxon>Saccharomycotina</taxon>
        <taxon>Saccharomycetes</taxon>
        <taxon>Saccharomycetales</taxon>
        <taxon>Saccharomycetaceae</taxon>
        <taxon>Torulaspora</taxon>
    </lineage>
</organism>
<dbReference type="Pfam" id="PF11022">
    <property type="entry name" value="ATP19"/>
    <property type="match status" value="1"/>
</dbReference>
<evidence type="ECO:0008006" key="8">
    <source>
        <dbReference type="Google" id="ProtNLM"/>
    </source>
</evidence>
<dbReference type="InParanoid" id="G8ZMG0"/>
<evidence type="ECO:0000256" key="3">
    <source>
        <dbReference type="ARBA" id="ARBA00023136"/>
    </source>
</evidence>
<dbReference type="HOGENOM" id="CLU_172736_2_0_1"/>
<dbReference type="RefSeq" id="XP_003679015.1">
    <property type="nucleotide sequence ID" value="XM_003678967.1"/>
</dbReference>
<keyword evidence="5" id="KW-1133">Transmembrane helix</keyword>
<dbReference type="FunCoup" id="G8ZMG0">
    <property type="interactions" value="61"/>
</dbReference>
<dbReference type="GO" id="GO:0015986">
    <property type="term" value="P:proton motive force-driven ATP synthesis"/>
    <property type="evidence" value="ECO:0007669"/>
    <property type="project" value="TreeGrafter"/>
</dbReference>
<feature type="transmembrane region" description="Helical" evidence="5">
    <location>
        <begin position="12"/>
        <end position="31"/>
    </location>
</feature>
<evidence type="ECO:0000256" key="1">
    <source>
        <dbReference type="ARBA" id="ARBA00004325"/>
    </source>
</evidence>
<dbReference type="GeneID" id="11502650"/>
<dbReference type="OrthoDB" id="2094445at2759"/>
<feature type="compositionally biased region" description="Basic and acidic residues" evidence="4">
    <location>
        <begin position="35"/>
        <end position="54"/>
    </location>
</feature>
<dbReference type="PANTHER" id="PTHR28074:SF1">
    <property type="entry name" value="ATP SYNTHASE SUBUNIT K, MITOCHONDRIAL"/>
    <property type="match status" value="1"/>
</dbReference>